<sequence>MIIKIDCNQLLRRSCKKLNLCSVLKIGEFNKCKLLLNSSSIEDLLIYWYLSKINNNWTSIKINTNKLFEEVLSLSGMRLGIFGQKNKVISPKWCWLLRLMVCNHNIYICINTRLACCNIRKLVGLKEILSNKSWITGVRVAQSEFRKVNKTILWDTMHNSIKLSPILLWNINQIINCIVCNQLSYNSIQNIGFSSIGCSPCTRSIKHNEHSRSGRWWWESFNKTSSECGLHRY</sequence>
<evidence type="ECO:0000256" key="5">
    <source>
        <dbReference type="ARBA" id="ARBA00023004"/>
    </source>
</evidence>
<evidence type="ECO:0000256" key="2">
    <source>
        <dbReference type="ARBA" id="ARBA00009732"/>
    </source>
</evidence>
<keyword evidence="3" id="KW-0479">Metal-binding</keyword>
<dbReference type="GO" id="GO:0004604">
    <property type="term" value="F:phosphoadenylyl-sulfate reductase (thioredoxin) activity"/>
    <property type="evidence" value="ECO:0007669"/>
    <property type="project" value="UniProtKB-EC"/>
</dbReference>
<dbReference type="Gene3D" id="3.40.50.620">
    <property type="entry name" value="HUPs"/>
    <property type="match status" value="1"/>
</dbReference>
<comment type="caution">
    <text evidence="8">The sequence shown here is derived from an EMBL/GenBank/DDBJ whole genome shotgun (WGS) entry which is preliminary data.</text>
</comment>
<evidence type="ECO:0000256" key="6">
    <source>
        <dbReference type="ARBA" id="ARBA00023014"/>
    </source>
</evidence>
<name>A0ABX4MG45_9HYPH</name>
<dbReference type="PANTHER" id="PTHR46482">
    <property type="entry name" value="5'-ADENYLYLSULFATE REDUCTASE 3, CHLOROPLASTIC"/>
    <property type="match status" value="1"/>
</dbReference>
<reference evidence="8" key="1">
    <citation type="submission" date="2017-09" db="EMBL/GenBank/DDBJ databases">
        <authorList>
            <person name="Campbell M.A."/>
            <person name="Lukasik P."/>
            <person name="Simon C."/>
            <person name="McCutcheon J.P."/>
        </authorList>
    </citation>
    <scope>NUCLEOTIDE SEQUENCE [LARGE SCALE GENOMIC DNA]</scope>
    <source>
        <strain evidence="8">TRYCRA</strain>
    </source>
</reference>
<proteinExistence type="inferred from homology"/>
<protein>
    <submittedName>
        <fullName evidence="8">Phosphoadenosine phosphosulfate reductase</fullName>
        <ecNumber evidence="8">1.8.4.8</ecNumber>
    </submittedName>
</protein>
<evidence type="ECO:0000313" key="9">
    <source>
        <dbReference type="Proteomes" id="UP000228979"/>
    </source>
</evidence>
<comment type="similarity">
    <text evidence="2">Belongs to the PAPS reductase family. CysH subfamily.</text>
</comment>
<evidence type="ECO:0000256" key="4">
    <source>
        <dbReference type="ARBA" id="ARBA00023002"/>
    </source>
</evidence>
<evidence type="ECO:0000256" key="3">
    <source>
        <dbReference type="ARBA" id="ARBA00022723"/>
    </source>
</evidence>
<dbReference type="PANTHER" id="PTHR46482:SF9">
    <property type="entry name" value="5'-ADENYLYLSULFATE REDUCTASE 1, CHLOROPLASTIC"/>
    <property type="match status" value="1"/>
</dbReference>
<evidence type="ECO:0000313" key="8">
    <source>
        <dbReference type="EMBL" id="PIM95634.1"/>
    </source>
</evidence>
<keyword evidence="9" id="KW-1185">Reference proteome</keyword>
<comment type="cofactor">
    <cofactor evidence="1">
        <name>[4Fe-4S] cluster</name>
        <dbReference type="ChEBI" id="CHEBI:49883"/>
    </cofactor>
</comment>
<dbReference type="PIRSF" id="PIRSF000857">
    <property type="entry name" value="PAPS_reductase"/>
    <property type="match status" value="1"/>
</dbReference>
<dbReference type="Pfam" id="PF01507">
    <property type="entry name" value="PAPS_reduct"/>
    <property type="match status" value="1"/>
</dbReference>
<feature type="domain" description="Phosphoadenosine phosphosulphate reductase" evidence="7">
    <location>
        <begin position="114"/>
        <end position="203"/>
    </location>
</feature>
<gene>
    <name evidence="8" type="primary">cysH</name>
    <name evidence="8" type="ORF">trycra_138</name>
</gene>
<keyword evidence="6" id="KW-0411">Iron-sulfur</keyword>
<keyword evidence="4 8" id="KW-0560">Oxidoreductase</keyword>
<dbReference type="InterPro" id="IPR002500">
    <property type="entry name" value="PAPS_reduct_dom"/>
</dbReference>
<accession>A0ABX4MG45</accession>
<organism evidence="8 9">
    <name type="scientific">Candidatus Hodgkinia cicadicola</name>
    <dbReference type="NCBI Taxonomy" id="573658"/>
    <lineage>
        <taxon>Bacteria</taxon>
        <taxon>Pseudomonadati</taxon>
        <taxon>Pseudomonadota</taxon>
        <taxon>Alphaproteobacteria</taxon>
        <taxon>Hyphomicrobiales</taxon>
        <taxon>Candidatus Hodgkinia</taxon>
    </lineage>
</organism>
<evidence type="ECO:0000259" key="7">
    <source>
        <dbReference type="Pfam" id="PF01507"/>
    </source>
</evidence>
<dbReference type="InterPro" id="IPR014729">
    <property type="entry name" value="Rossmann-like_a/b/a_fold"/>
</dbReference>
<dbReference type="InterPro" id="IPR004511">
    <property type="entry name" value="PAPS/APS_Rdtase"/>
</dbReference>
<keyword evidence="5" id="KW-0408">Iron</keyword>
<dbReference type="Proteomes" id="UP000228979">
    <property type="component" value="Unassembled WGS sequence"/>
</dbReference>
<dbReference type="EMBL" id="NXGP01000076">
    <property type="protein sequence ID" value="PIM95634.1"/>
    <property type="molecule type" value="Genomic_DNA"/>
</dbReference>
<dbReference type="SUPFAM" id="SSF52402">
    <property type="entry name" value="Adenine nucleotide alpha hydrolases-like"/>
    <property type="match status" value="1"/>
</dbReference>
<evidence type="ECO:0000256" key="1">
    <source>
        <dbReference type="ARBA" id="ARBA00001966"/>
    </source>
</evidence>
<dbReference type="EC" id="1.8.4.8" evidence="8"/>